<reference evidence="1 2" key="1">
    <citation type="submission" date="2021-03" db="EMBL/GenBank/DDBJ databases">
        <title>Tianweitania aestuarii sp. nov., isolated from a tidal flat.</title>
        <authorList>
            <person name="Park S."/>
            <person name="Yoon J.-H."/>
        </authorList>
    </citation>
    <scope>NUCLEOTIDE SEQUENCE [LARGE SCALE GENOMIC DNA]</scope>
    <source>
        <strain evidence="1 2">BSSL-BM11</strain>
    </source>
</reference>
<evidence type="ECO:0000313" key="2">
    <source>
        <dbReference type="Proteomes" id="UP001297272"/>
    </source>
</evidence>
<evidence type="ECO:0008006" key="3">
    <source>
        <dbReference type="Google" id="ProtNLM"/>
    </source>
</evidence>
<organism evidence="1 2">
    <name type="scientific">Tianweitania aestuarii</name>
    <dbReference type="NCBI Taxonomy" id="2814886"/>
    <lineage>
        <taxon>Bacteria</taxon>
        <taxon>Pseudomonadati</taxon>
        <taxon>Pseudomonadota</taxon>
        <taxon>Alphaproteobacteria</taxon>
        <taxon>Hyphomicrobiales</taxon>
        <taxon>Phyllobacteriaceae</taxon>
        <taxon>Tianweitania</taxon>
    </lineage>
</organism>
<sequence length="178" mass="20021">MDVLFDASDFDRVAKIYQRMPADLQKIAFRRAAGRARSVVERDYARFASRTLKIAQKLVKERMKSQLTGTDNILDVKSTQIPLHEMGAQQRGYGVYVRGRSRYEHAFIAKQSSKRAAGLVLLRKGKDRTPTMMLFGPNPANAINRKPADYEDILAEIAAGEFAKTILQQAEYLLGRAG</sequence>
<gene>
    <name evidence="1" type="ORF">JYU29_05745</name>
</gene>
<evidence type="ECO:0000313" key="1">
    <source>
        <dbReference type="EMBL" id="MBS9720189.1"/>
    </source>
</evidence>
<accession>A0ABS5RT09</accession>
<name>A0ABS5RT09_9HYPH</name>
<dbReference type="Proteomes" id="UP001297272">
    <property type="component" value="Unassembled WGS sequence"/>
</dbReference>
<dbReference type="EMBL" id="JAFMNX010000001">
    <property type="protein sequence ID" value="MBS9720189.1"/>
    <property type="molecule type" value="Genomic_DNA"/>
</dbReference>
<protein>
    <recommendedName>
        <fullName evidence="3">HK97 gp10 family phage protein</fullName>
    </recommendedName>
</protein>
<dbReference type="RefSeq" id="WP_213983744.1">
    <property type="nucleotide sequence ID" value="NZ_JAFMNX010000001.1"/>
</dbReference>
<proteinExistence type="predicted"/>
<keyword evidence="2" id="KW-1185">Reference proteome</keyword>
<comment type="caution">
    <text evidence="1">The sequence shown here is derived from an EMBL/GenBank/DDBJ whole genome shotgun (WGS) entry which is preliminary data.</text>
</comment>